<accession>A0A7S0QSN2</accession>
<evidence type="ECO:0000256" key="3">
    <source>
        <dbReference type="ARBA" id="ARBA00022777"/>
    </source>
</evidence>
<dbReference type="CDD" id="cd00180">
    <property type="entry name" value="PKc"/>
    <property type="match status" value="1"/>
</dbReference>
<dbReference type="GO" id="GO:0004674">
    <property type="term" value="F:protein serine/threonine kinase activity"/>
    <property type="evidence" value="ECO:0007669"/>
    <property type="project" value="TreeGrafter"/>
</dbReference>
<dbReference type="Pfam" id="PF07714">
    <property type="entry name" value="PK_Tyr_Ser-Thr"/>
    <property type="match status" value="1"/>
</dbReference>
<protein>
    <recommendedName>
        <fullName evidence="7">Protein kinase domain-containing protein</fullName>
    </recommendedName>
</protein>
<dbReference type="PANTHER" id="PTHR44329:SF288">
    <property type="entry name" value="MITOGEN-ACTIVATED PROTEIN KINASE KINASE KINASE 20"/>
    <property type="match status" value="1"/>
</dbReference>
<evidence type="ECO:0000256" key="1">
    <source>
        <dbReference type="ARBA" id="ARBA00022679"/>
    </source>
</evidence>
<feature type="region of interest" description="Disordered" evidence="6">
    <location>
        <begin position="364"/>
        <end position="410"/>
    </location>
</feature>
<keyword evidence="2 5" id="KW-0547">Nucleotide-binding</keyword>
<dbReference type="GO" id="GO:0005524">
    <property type="term" value="F:ATP binding"/>
    <property type="evidence" value="ECO:0007669"/>
    <property type="project" value="UniProtKB-UniRule"/>
</dbReference>
<dbReference type="EMBL" id="HBFA01003265">
    <property type="protein sequence ID" value="CAD8650643.1"/>
    <property type="molecule type" value="Transcribed_RNA"/>
</dbReference>
<dbReference type="InterPro" id="IPR000719">
    <property type="entry name" value="Prot_kinase_dom"/>
</dbReference>
<evidence type="ECO:0000256" key="4">
    <source>
        <dbReference type="ARBA" id="ARBA00022840"/>
    </source>
</evidence>
<sequence>MGNACGCVSADERASNSTQANKRQNERKAPAHQPNPALRHDKQRDTQKQRDAPAITSEDNRPPHLSVISDDADRGQTWPPGSQPGAQAADQQKEASGNFLSFLSANAPWDHPKDWTSENCKDVEKRQPRRSFSSFWKAAGLNVTEEENNGIDVTFGSVLGKGGSGVCMVYECQLKRHGEDSDGKRYAAKVLRNTGACYKHHIVKFRTELSILQEIVHPNIIRYVCSIPHKDPTVTGEGAYEAVIVMELCKGSLADEVKRRSKSGSHFKPAEVHKVAIQVCRALETLHNCRIVHRDINPKNIFLASGTLEPEYVLADFGESLRLHNPDGSVRKGLSYVTEDDDDGFSVSRMDSMDTGSVYNRLDSLDNNNNSYPRRTPRHTPRNSNIVSPARSWAGSARSQMNVAEEADPEPDNVFKAQRSSLSECSVGSALSPIPHGDARYAAPEVWLMQKSLIATEADVWSFGMLLYSLMELKSPYENSDVPIIQLREWLIEGRVPKLSAANRKKYGPLVELMESCWQISPNNRPSAVQLRVKLEAIKSKL</sequence>
<feature type="region of interest" description="Disordered" evidence="6">
    <location>
        <begin position="1"/>
        <end position="94"/>
    </location>
</feature>
<reference evidence="8" key="1">
    <citation type="submission" date="2021-01" db="EMBL/GenBank/DDBJ databases">
        <authorList>
            <person name="Corre E."/>
            <person name="Pelletier E."/>
            <person name="Niang G."/>
            <person name="Scheremetjew M."/>
            <person name="Finn R."/>
            <person name="Kale V."/>
            <person name="Holt S."/>
            <person name="Cochrane G."/>
            <person name="Meng A."/>
            <person name="Brown T."/>
            <person name="Cohen L."/>
        </authorList>
    </citation>
    <scope>NUCLEOTIDE SEQUENCE</scope>
    <source>
        <strain evidence="8">CCMP722</strain>
    </source>
</reference>
<dbReference type="InterPro" id="IPR051681">
    <property type="entry name" value="Ser/Thr_Kinases-Pseudokinases"/>
</dbReference>
<evidence type="ECO:0000256" key="2">
    <source>
        <dbReference type="ARBA" id="ARBA00022741"/>
    </source>
</evidence>
<dbReference type="PANTHER" id="PTHR44329">
    <property type="entry name" value="SERINE/THREONINE-PROTEIN KINASE TNNI3K-RELATED"/>
    <property type="match status" value="1"/>
</dbReference>
<evidence type="ECO:0000256" key="5">
    <source>
        <dbReference type="PROSITE-ProRule" id="PRU10141"/>
    </source>
</evidence>
<dbReference type="SUPFAM" id="SSF56112">
    <property type="entry name" value="Protein kinase-like (PK-like)"/>
    <property type="match status" value="1"/>
</dbReference>
<feature type="domain" description="Protein kinase" evidence="7">
    <location>
        <begin position="153"/>
        <end position="538"/>
    </location>
</feature>
<dbReference type="InterPro" id="IPR011009">
    <property type="entry name" value="Kinase-like_dom_sf"/>
</dbReference>
<dbReference type="InterPro" id="IPR001245">
    <property type="entry name" value="Ser-Thr/Tyr_kinase_cat_dom"/>
</dbReference>
<feature type="compositionally biased region" description="Basic and acidic residues" evidence="6">
    <location>
        <begin position="38"/>
        <end position="51"/>
    </location>
</feature>
<evidence type="ECO:0000313" key="8">
    <source>
        <dbReference type="EMBL" id="CAD8650643.1"/>
    </source>
</evidence>
<dbReference type="PROSITE" id="PS00107">
    <property type="entry name" value="PROTEIN_KINASE_ATP"/>
    <property type="match status" value="1"/>
</dbReference>
<gene>
    <name evidence="8" type="ORF">POBO1169_LOCUS1625</name>
</gene>
<name>A0A7S0QSN2_9CHLO</name>
<dbReference type="Gene3D" id="1.10.510.10">
    <property type="entry name" value="Transferase(Phosphotransferase) domain 1"/>
    <property type="match status" value="2"/>
</dbReference>
<dbReference type="InterPro" id="IPR017441">
    <property type="entry name" value="Protein_kinase_ATP_BS"/>
</dbReference>
<evidence type="ECO:0000256" key="6">
    <source>
        <dbReference type="SAM" id="MobiDB-lite"/>
    </source>
</evidence>
<evidence type="ECO:0000259" key="7">
    <source>
        <dbReference type="PROSITE" id="PS50011"/>
    </source>
</evidence>
<dbReference type="Pfam" id="PF00069">
    <property type="entry name" value="Pkinase"/>
    <property type="match status" value="1"/>
</dbReference>
<dbReference type="AlphaFoldDB" id="A0A7S0QSN2"/>
<keyword evidence="4 5" id="KW-0067">ATP-binding</keyword>
<proteinExistence type="predicted"/>
<feature type="binding site" evidence="5">
    <location>
        <position position="189"/>
    </location>
    <ligand>
        <name>ATP</name>
        <dbReference type="ChEBI" id="CHEBI:30616"/>
    </ligand>
</feature>
<keyword evidence="1" id="KW-0808">Transferase</keyword>
<organism evidence="8">
    <name type="scientific">Pyramimonas obovata</name>
    <dbReference type="NCBI Taxonomy" id="1411642"/>
    <lineage>
        <taxon>Eukaryota</taxon>
        <taxon>Viridiplantae</taxon>
        <taxon>Chlorophyta</taxon>
        <taxon>Pyramimonadophyceae</taxon>
        <taxon>Pyramimonadales</taxon>
        <taxon>Pyramimonadaceae</taxon>
        <taxon>Pyramimonas</taxon>
        <taxon>Pyramimonas incertae sedis</taxon>
    </lineage>
</organism>
<keyword evidence="3" id="KW-0418">Kinase</keyword>
<dbReference type="PROSITE" id="PS50011">
    <property type="entry name" value="PROTEIN_KINASE_DOM"/>
    <property type="match status" value="1"/>
</dbReference>